<reference evidence="1 2" key="1">
    <citation type="submission" date="2021-06" db="EMBL/GenBank/DDBJ databases">
        <title>Caerostris darwini draft genome.</title>
        <authorList>
            <person name="Kono N."/>
            <person name="Arakawa K."/>
        </authorList>
    </citation>
    <scope>NUCLEOTIDE SEQUENCE [LARGE SCALE GENOMIC DNA]</scope>
</reference>
<sequence length="98" mass="11044">MGGGTCFLLRLGYIESSGDHPAAIMSSHVHKFLLTYVQSTYRSSEMNPPENEYSKCKAFPQRYLCYPRGLMRKPSSKRLSNWALNEEHASTRPDGGSL</sequence>
<evidence type="ECO:0000313" key="1">
    <source>
        <dbReference type="EMBL" id="GIY34374.1"/>
    </source>
</evidence>
<organism evidence="1 2">
    <name type="scientific">Caerostris darwini</name>
    <dbReference type="NCBI Taxonomy" id="1538125"/>
    <lineage>
        <taxon>Eukaryota</taxon>
        <taxon>Metazoa</taxon>
        <taxon>Ecdysozoa</taxon>
        <taxon>Arthropoda</taxon>
        <taxon>Chelicerata</taxon>
        <taxon>Arachnida</taxon>
        <taxon>Araneae</taxon>
        <taxon>Araneomorphae</taxon>
        <taxon>Entelegynae</taxon>
        <taxon>Araneoidea</taxon>
        <taxon>Araneidae</taxon>
        <taxon>Caerostris</taxon>
    </lineage>
</organism>
<dbReference type="AlphaFoldDB" id="A0AAV4SN24"/>
<dbReference type="Proteomes" id="UP001054837">
    <property type="component" value="Unassembled WGS sequence"/>
</dbReference>
<protein>
    <submittedName>
        <fullName evidence="1">Uncharacterized protein</fullName>
    </submittedName>
</protein>
<dbReference type="EMBL" id="BPLQ01008057">
    <property type="protein sequence ID" value="GIY34374.1"/>
    <property type="molecule type" value="Genomic_DNA"/>
</dbReference>
<proteinExistence type="predicted"/>
<gene>
    <name evidence="1" type="ORF">CDAR_35351</name>
</gene>
<accession>A0AAV4SN24</accession>
<keyword evidence="2" id="KW-1185">Reference proteome</keyword>
<name>A0AAV4SN24_9ARAC</name>
<evidence type="ECO:0000313" key="2">
    <source>
        <dbReference type="Proteomes" id="UP001054837"/>
    </source>
</evidence>
<comment type="caution">
    <text evidence="1">The sequence shown here is derived from an EMBL/GenBank/DDBJ whole genome shotgun (WGS) entry which is preliminary data.</text>
</comment>